<dbReference type="InterPro" id="IPR010776">
    <property type="entry name" value="Hop2_WH_dom"/>
</dbReference>
<keyword evidence="3" id="KW-0233">DNA recombination</keyword>
<evidence type="ECO:0000256" key="1">
    <source>
        <dbReference type="ARBA" id="ARBA00004123"/>
    </source>
</evidence>
<organism evidence="8 9">
    <name type="scientific">Cyclospora cayetanensis</name>
    <dbReference type="NCBI Taxonomy" id="88456"/>
    <lineage>
        <taxon>Eukaryota</taxon>
        <taxon>Sar</taxon>
        <taxon>Alveolata</taxon>
        <taxon>Apicomplexa</taxon>
        <taxon>Conoidasida</taxon>
        <taxon>Coccidia</taxon>
        <taxon>Eucoccidiorida</taxon>
        <taxon>Eimeriorina</taxon>
        <taxon>Eimeriidae</taxon>
        <taxon>Cyclospora</taxon>
    </lineage>
</organism>
<evidence type="ECO:0000256" key="3">
    <source>
        <dbReference type="ARBA" id="ARBA00023172"/>
    </source>
</evidence>
<dbReference type="GO" id="GO:0003690">
    <property type="term" value="F:double-stranded DNA binding"/>
    <property type="evidence" value="ECO:0007669"/>
    <property type="project" value="TreeGrafter"/>
</dbReference>
<dbReference type="AlphaFoldDB" id="A0A6P6RU16"/>
<sequence length="249" mass="28286">MSSSTTPGLTQPPTAELPPVSGGSKRTMTQKQPRKKKTKVDSANACTKEDAPSPSHLLLSYMRQQNRPYNVQLIFDNLKRAIKKPELERLLDKLVAEDYLISKDLGKTRVFMYSQRQFVLSEANREAISTGIQEFIKQKTAERQRREEARVRSGMLEGLQAKVVSAEMQRKVRLQQQRSGEPVSAAAAAAAETLHAKLHAAWALQKRRCLQLIQLLAERTQTDEKQLQSELGLERDEDYIPADAYKYYK</sequence>
<dbReference type="GO" id="GO:0010774">
    <property type="term" value="P:meiotic strand invasion involved in reciprocal meiotic recombination"/>
    <property type="evidence" value="ECO:0007669"/>
    <property type="project" value="TreeGrafter"/>
</dbReference>
<comment type="subcellular location">
    <subcellularLocation>
        <location evidence="1">Nucleus</location>
    </subcellularLocation>
</comment>
<evidence type="ECO:0000259" key="7">
    <source>
        <dbReference type="Pfam" id="PF07106"/>
    </source>
</evidence>
<dbReference type="Proteomes" id="UP000515125">
    <property type="component" value="Unplaced"/>
</dbReference>
<keyword evidence="5" id="KW-0469">Meiosis</keyword>
<feature type="region of interest" description="Disordered" evidence="6">
    <location>
        <begin position="1"/>
        <end position="53"/>
    </location>
</feature>
<keyword evidence="8" id="KW-1185">Reference proteome</keyword>
<dbReference type="GO" id="GO:0007129">
    <property type="term" value="P:homologous chromosome pairing at meiosis"/>
    <property type="evidence" value="ECO:0007669"/>
    <property type="project" value="TreeGrafter"/>
</dbReference>
<dbReference type="RefSeq" id="XP_026191039.1">
    <property type="nucleotide sequence ID" value="XM_026335254.1"/>
</dbReference>
<dbReference type="OrthoDB" id="272266at2759"/>
<gene>
    <name evidence="9" type="primary">LOC113146813</name>
</gene>
<dbReference type="PANTHER" id="PTHR15938">
    <property type="entry name" value="TBP-1 INTERACTING PROTEIN"/>
    <property type="match status" value="1"/>
</dbReference>
<evidence type="ECO:0000313" key="9">
    <source>
        <dbReference type="RefSeq" id="XP_026191039.1"/>
    </source>
</evidence>
<name>A0A6P6RU16_9EIME</name>
<dbReference type="Pfam" id="PF07106">
    <property type="entry name" value="WHD_TBPIP"/>
    <property type="match status" value="1"/>
</dbReference>
<feature type="compositionally biased region" description="Polar residues" evidence="6">
    <location>
        <begin position="1"/>
        <end position="13"/>
    </location>
</feature>
<evidence type="ECO:0000256" key="5">
    <source>
        <dbReference type="ARBA" id="ARBA00023254"/>
    </source>
</evidence>
<evidence type="ECO:0000256" key="6">
    <source>
        <dbReference type="SAM" id="MobiDB-lite"/>
    </source>
</evidence>
<reference evidence="9" key="1">
    <citation type="submission" date="2025-08" db="UniProtKB">
        <authorList>
            <consortium name="RefSeq"/>
        </authorList>
    </citation>
    <scope>IDENTIFICATION</scope>
</reference>
<evidence type="ECO:0000256" key="4">
    <source>
        <dbReference type="ARBA" id="ARBA00023242"/>
    </source>
</evidence>
<protein>
    <submittedName>
        <fullName evidence="9">Homologous-pairing protein 2 homolog</fullName>
    </submittedName>
</protein>
<dbReference type="InterPro" id="IPR036388">
    <property type="entry name" value="WH-like_DNA-bd_sf"/>
</dbReference>
<keyword evidence="4" id="KW-0539">Nucleus</keyword>
<dbReference type="GO" id="GO:0000794">
    <property type="term" value="C:condensed nuclear chromosome"/>
    <property type="evidence" value="ECO:0007669"/>
    <property type="project" value="TreeGrafter"/>
</dbReference>
<accession>A0A6P6RU16</accession>
<proteinExistence type="inferred from homology"/>
<dbReference type="GO" id="GO:0120231">
    <property type="term" value="C:DNA recombinase auxiliary factor complex"/>
    <property type="evidence" value="ECO:0007669"/>
    <property type="project" value="TreeGrafter"/>
</dbReference>
<dbReference type="GO" id="GO:0000709">
    <property type="term" value="P:meiotic joint molecule formation"/>
    <property type="evidence" value="ECO:0007669"/>
    <property type="project" value="TreeGrafter"/>
</dbReference>
<dbReference type="PANTHER" id="PTHR15938:SF0">
    <property type="entry name" value="HOMOLOGOUS-PAIRING PROTEIN 2 HOMOLOG"/>
    <property type="match status" value="1"/>
</dbReference>
<evidence type="ECO:0000313" key="8">
    <source>
        <dbReference type="Proteomes" id="UP000515125"/>
    </source>
</evidence>
<dbReference type="GeneID" id="113146813"/>
<comment type="similarity">
    <text evidence="2">Belongs to the HOP2 family.</text>
</comment>
<dbReference type="GO" id="GO:0120230">
    <property type="term" value="F:recombinase activator activity"/>
    <property type="evidence" value="ECO:0007669"/>
    <property type="project" value="TreeGrafter"/>
</dbReference>
<dbReference type="Gene3D" id="1.10.10.10">
    <property type="entry name" value="Winged helix-like DNA-binding domain superfamily/Winged helix DNA-binding domain"/>
    <property type="match status" value="1"/>
</dbReference>
<feature type="domain" description="Homologous-pairing protein 2 winged helix" evidence="7">
    <location>
        <begin position="57"/>
        <end position="112"/>
    </location>
</feature>
<evidence type="ECO:0000256" key="2">
    <source>
        <dbReference type="ARBA" id="ARBA00007922"/>
    </source>
</evidence>